<evidence type="ECO:0000256" key="3">
    <source>
        <dbReference type="HAMAP-Rule" id="MF_00385"/>
    </source>
</evidence>
<dbReference type="InterPro" id="IPR000307">
    <property type="entry name" value="Ribosomal_bS16"/>
</dbReference>
<dbReference type="NCBIfam" id="TIGR00002">
    <property type="entry name" value="S16"/>
    <property type="match status" value="1"/>
</dbReference>
<dbReference type="GO" id="GO:0015935">
    <property type="term" value="C:small ribosomal subunit"/>
    <property type="evidence" value="ECO:0007669"/>
    <property type="project" value="TreeGrafter"/>
</dbReference>
<organism evidence="4 5">
    <name type="scientific">Candidatus Harrisonbacteria bacterium RIFCSPLOWO2_02_FULL_45_10c</name>
    <dbReference type="NCBI Taxonomy" id="1798410"/>
    <lineage>
        <taxon>Bacteria</taxon>
        <taxon>Candidatus Harrisoniibacteriota</taxon>
    </lineage>
</organism>
<dbReference type="PANTHER" id="PTHR12919">
    <property type="entry name" value="30S RIBOSOMAL PROTEIN S16"/>
    <property type="match status" value="1"/>
</dbReference>
<dbReference type="STRING" id="1798410.A3H63_00490"/>
<comment type="caution">
    <text evidence="4">The sequence shown here is derived from an EMBL/GenBank/DDBJ whole genome shotgun (WGS) entry which is preliminary data.</text>
</comment>
<proteinExistence type="inferred from homology"/>
<dbReference type="Proteomes" id="UP000176284">
    <property type="component" value="Unassembled WGS sequence"/>
</dbReference>
<dbReference type="AlphaFoldDB" id="A0A1G1ZRG3"/>
<reference evidence="4 5" key="1">
    <citation type="journal article" date="2016" name="Nat. Commun.">
        <title>Thousands of microbial genomes shed light on interconnected biogeochemical processes in an aquifer system.</title>
        <authorList>
            <person name="Anantharaman K."/>
            <person name="Brown C.T."/>
            <person name="Hug L.A."/>
            <person name="Sharon I."/>
            <person name="Castelle C.J."/>
            <person name="Probst A.J."/>
            <person name="Thomas B.C."/>
            <person name="Singh A."/>
            <person name="Wilkins M.J."/>
            <person name="Karaoz U."/>
            <person name="Brodie E.L."/>
            <person name="Williams K.H."/>
            <person name="Hubbard S.S."/>
            <person name="Banfield J.F."/>
        </authorList>
    </citation>
    <scope>NUCLEOTIDE SEQUENCE [LARGE SCALE GENOMIC DNA]</scope>
</reference>
<dbReference type="HAMAP" id="MF_00385">
    <property type="entry name" value="Ribosomal_bS16"/>
    <property type="match status" value="1"/>
</dbReference>
<dbReference type="GO" id="GO:0003735">
    <property type="term" value="F:structural constituent of ribosome"/>
    <property type="evidence" value="ECO:0007669"/>
    <property type="project" value="InterPro"/>
</dbReference>
<name>A0A1G1ZRG3_9BACT</name>
<dbReference type="SUPFAM" id="SSF54565">
    <property type="entry name" value="Ribosomal protein S16"/>
    <property type="match status" value="1"/>
</dbReference>
<dbReference type="InterPro" id="IPR023803">
    <property type="entry name" value="Ribosomal_bS16_dom_sf"/>
</dbReference>
<keyword evidence="1 3" id="KW-0689">Ribosomal protein</keyword>
<comment type="similarity">
    <text evidence="3">Belongs to the bacterial ribosomal protein bS16 family.</text>
</comment>
<dbReference type="PANTHER" id="PTHR12919:SF20">
    <property type="entry name" value="SMALL RIBOSOMAL SUBUNIT PROTEIN BS16M"/>
    <property type="match status" value="1"/>
</dbReference>
<dbReference type="EMBL" id="MHJM01000033">
    <property type="protein sequence ID" value="OGY67045.1"/>
    <property type="molecule type" value="Genomic_DNA"/>
</dbReference>
<dbReference type="GO" id="GO:0005737">
    <property type="term" value="C:cytoplasm"/>
    <property type="evidence" value="ECO:0007669"/>
    <property type="project" value="UniProtKB-ARBA"/>
</dbReference>
<dbReference type="Pfam" id="PF00886">
    <property type="entry name" value="Ribosomal_S16"/>
    <property type="match status" value="1"/>
</dbReference>
<dbReference type="GO" id="GO:0006412">
    <property type="term" value="P:translation"/>
    <property type="evidence" value="ECO:0007669"/>
    <property type="project" value="UniProtKB-UniRule"/>
</dbReference>
<accession>A0A1G1ZRG3</accession>
<keyword evidence="2 3" id="KW-0687">Ribonucleoprotein</keyword>
<sequence length="105" mass="11848">MLMLKLQRRGKKHQAAYRLIVGEKRTKLAGKQTDDLGWYNPHNSTQEFNKERILYWISKGAQMTPRVNNILISGGFIKGEKIAVHKYVKKAAEPAKAAAAPAETK</sequence>
<evidence type="ECO:0000256" key="1">
    <source>
        <dbReference type="ARBA" id="ARBA00022980"/>
    </source>
</evidence>
<evidence type="ECO:0000313" key="4">
    <source>
        <dbReference type="EMBL" id="OGY67045.1"/>
    </source>
</evidence>
<evidence type="ECO:0000313" key="5">
    <source>
        <dbReference type="Proteomes" id="UP000176284"/>
    </source>
</evidence>
<gene>
    <name evidence="3" type="primary">rpsP</name>
    <name evidence="4" type="ORF">A3H63_00490</name>
</gene>
<dbReference type="Gene3D" id="3.30.1320.10">
    <property type="match status" value="1"/>
</dbReference>
<evidence type="ECO:0000256" key="2">
    <source>
        <dbReference type="ARBA" id="ARBA00023274"/>
    </source>
</evidence>
<protein>
    <recommendedName>
        <fullName evidence="3">Small ribosomal subunit protein bS16</fullName>
    </recommendedName>
</protein>